<gene>
    <name evidence="2" type="ORF">OSTQU699_LOCUS5991</name>
</gene>
<dbReference type="EMBL" id="CAJHUC010001311">
    <property type="protein sequence ID" value="CAD7700632.1"/>
    <property type="molecule type" value="Genomic_DNA"/>
</dbReference>
<organism evidence="2 3">
    <name type="scientific">Ostreobium quekettii</name>
    <dbReference type="NCBI Taxonomy" id="121088"/>
    <lineage>
        <taxon>Eukaryota</taxon>
        <taxon>Viridiplantae</taxon>
        <taxon>Chlorophyta</taxon>
        <taxon>core chlorophytes</taxon>
        <taxon>Ulvophyceae</taxon>
        <taxon>TCBD clade</taxon>
        <taxon>Bryopsidales</taxon>
        <taxon>Ostreobineae</taxon>
        <taxon>Ostreobiaceae</taxon>
        <taxon>Ostreobium</taxon>
    </lineage>
</organism>
<dbReference type="Gene3D" id="3.30.470.20">
    <property type="entry name" value="ATP-grasp fold, B domain"/>
    <property type="match status" value="1"/>
</dbReference>
<dbReference type="Pfam" id="PF03133">
    <property type="entry name" value="TTL"/>
    <property type="match status" value="1"/>
</dbReference>
<dbReference type="Proteomes" id="UP000708148">
    <property type="component" value="Unassembled WGS sequence"/>
</dbReference>
<dbReference type="SUPFAM" id="SSF56059">
    <property type="entry name" value="Glutathione synthetase ATP-binding domain-like"/>
    <property type="match status" value="1"/>
</dbReference>
<keyword evidence="3" id="KW-1185">Reference proteome</keyword>
<sequence>MSTSAAWASVLTVAIAAGVAIYSGQWDPLRALTSDSACAPADAPRPKYYIPTKTITHLPHVRAAFEKAGYDVMRPENYTDDWHVMWTFHNPFYPREGEVDLPDQMQKLKPEQKVNQIPGSSFFTSKWELAKRADHFDFVPRSFVMPEQHDEFIRYYQSQPTGSIWVKKGSKHRGVTAIDPLDPVLSSAGLEETFVQQFVRPYLIDNRMFDVGIYVAITSYNPLRAYYFDNLLLRFCSMEFNEDISNADRESYVIEDDYLPPWSILSLRNYFRMGMSTANAFRGHFTSKGIDAGAILERIKASVAQLLVDYESTLMNSANYYPNGRKNFFSLYRFDFIIDRNFKPWLLEVNQSPNLSSKHTKDLKNMFQRIAYDLLSLVGLFPGSINHPDTTEKDMEVIIHTNDVDIGYDICPSCQDICSTGLCYVCRRCRTPSQSRMIKELISEHRNARGFKRLYPPYERLRGLMNNATAKGPNNQLLETWLALKCRDDYTWC</sequence>
<dbReference type="OrthoDB" id="202825at2759"/>
<evidence type="ECO:0008006" key="4">
    <source>
        <dbReference type="Google" id="ProtNLM"/>
    </source>
</evidence>
<dbReference type="InterPro" id="IPR053317">
    <property type="entry name" value="Tubulin_polyglutamylase"/>
</dbReference>
<dbReference type="InterPro" id="IPR004344">
    <property type="entry name" value="TTL/TTLL_fam"/>
</dbReference>
<name>A0A8S1IZ44_9CHLO</name>
<dbReference type="PANTHER" id="PTHR47113:SF1">
    <property type="entry name" value="LD09343P"/>
    <property type="match status" value="1"/>
</dbReference>
<keyword evidence="1" id="KW-0732">Signal</keyword>
<feature type="signal peptide" evidence="1">
    <location>
        <begin position="1"/>
        <end position="16"/>
    </location>
</feature>
<reference evidence="2" key="1">
    <citation type="submission" date="2020-12" db="EMBL/GenBank/DDBJ databases">
        <authorList>
            <person name="Iha C."/>
        </authorList>
    </citation>
    <scope>NUCLEOTIDE SEQUENCE</scope>
</reference>
<evidence type="ECO:0000313" key="2">
    <source>
        <dbReference type="EMBL" id="CAD7700632.1"/>
    </source>
</evidence>
<accession>A0A8S1IZ44</accession>
<dbReference type="PANTHER" id="PTHR47113">
    <property type="entry name" value="LD09343P"/>
    <property type="match status" value="1"/>
</dbReference>
<feature type="chain" id="PRO_5035767429" description="Tubulin polyglutamylase ttll-15" evidence="1">
    <location>
        <begin position="17"/>
        <end position="493"/>
    </location>
</feature>
<comment type="caution">
    <text evidence="2">The sequence shown here is derived from an EMBL/GenBank/DDBJ whole genome shotgun (WGS) entry which is preliminary data.</text>
</comment>
<evidence type="ECO:0000256" key="1">
    <source>
        <dbReference type="SAM" id="SignalP"/>
    </source>
</evidence>
<proteinExistence type="predicted"/>
<dbReference type="PROSITE" id="PS51221">
    <property type="entry name" value="TTL"/>
    <property type="match status" value="1"/>
</dbReference>
<evidence type="ECO:0000313" key="3">
    <source>
        <dbReference type="Proteomes" id="UP000708148"/>
    </source>
</evidence>
<dbReference type="AlphaFoldDB" id="A0A8S1IZ44"/>
<protein>
    <recommendedName>
        <fullName evidence="4">Tubulin polyglutamylase ttll-15</fullName>
    </recommendedName>
</protein>